<proteinExistence type="predicted"/>
<feature type="non-terminal residue" evidence="1">
    <location>
        <position position="1"/>
    </location>
</feature>
<comment type="caution">
    <text evidence="1">The sequence shown here is derived from an EMBL/GenBank/DDBJ whole genome shotgun (WGS) entry which is preliminary data.</text>
</comment>
<dbReference type="EMBL" id="BARS01045936">
    <property type="protein sequence ID" value="GAG38195.1"/>
    <property type="molecule type" value="Genomic_DNA"/>
</dbReference>
<organism evidence="1">
    <name type="scientific">marine sediment metagenome</name>
    <dbReference type="NCBI Taxonomy" id="412755"/>
    <lineage>
        <taxon>unclassified sequences</taxon>
        <taxon>metagenomes</taxon>
        <taxon>ecological metagenomes</taxon>
    </lineage>
</organism>
<evidence type="ECO:0000313" key="1">
    <source>
        <dbReference type="EMBL" id="GAG38195.1"/>
    </source>
</evidence>
<protein>
    <submittedName>
        <fullName evidence="1">Uncharacterized protein</fullName>
    </submittedName>
</protein>
<sequence>AVMEMRKVLGTRDVELLQVEDMEFAIWAFGMPQGYLSIKERGSKEEAQGL</sequence>
<reference evidence="1" key="1">
    <citation type="journal article" date="2014" name="Front. Microbiol.">
        <title>High frequency of phylogenetically diverse reductive dehalogenase-homologous genes in deep subseafloor sedimentary metagenomes.</title>
        <authorList>
            <person name="Kawai M."/>
            <person name="Futagami T."/>
            <person name="Toyoda A."/>
            <person name="Takaki Y."/>
            <person name="Nishi S."/>
            <person name="Hori S."/>
            <person name="Arai W."/>
            <person name="Tsubouchi T."/>
            <person name="Morono Y."/>
            <person name="Uchiyama I."/>
            <person name="Ito T."/>
            <person name="Fujiyama A."/>
            <person name="Inagaki F."/>
            <person name="Takami H."/>
        </authorList>
    </citation>
    <scope>NUCLEOTIDE SEQUENCE</scope>
    <source>
        <strain evidence="1">Expedition CK06-06</strain>
    </source>
</reference>
<name>X0X593_9ZZZZ</name>
<accession>X0X593</accession>
<dbReference type="AlphaFoldDB" id="X0X593"/>
<gene>
    <name evidence="1" type="ORF">S01H1_69212</name>
</gene>